<evidence type="ECO:0000313" key="1">
    <source>
        <dbReference type="EMBL" id="EHR33438.1"/>
    </source>
</evidence>
<dbReference type="InterPro" id="IPR009660">
    <property type="entry name" value="Phage_A500_Gp15"/>
</dbReference>
<evidence type="ECO:0008006" key="3">
    <source>
        <dbReference type="Google" id="ProtNLM"/>
    </source>
</evidence>
<dbReference type="eggNOG" id="ENOG5032UD1">
    <property type="taxonomic scope" value="Bacteria"/>
</dbReference>
<dbReference type="EMBL" id="AGEI01000023">
    <property type="protein sequence ID" value="EHR33438.1"/>
    <property type="molecule type" value="Genomic_DNA"/>
</dbReference>
<name>H3NPC5_9FIRM</name>
<dbReference type="RefSeq" id="WP_005398701.1">
    <property type="nucleotide sequence ID" value="NZ_JH601088.1"/>
</dbReference>
<gene>
    <name evidence="1" type="ORF">HMPREF9709_01186</name>
</gene>
<dbReference type="Proteomes" id="UP000004191">
    <property type="component" value="Unassembled WGS sequence"/>
</dbReference>
<dbReference type="OrthoDB" id="1758052at2"/>
<accession>H3NPC5</accession>
<evidence type="ECO:0000313" key="2">
    <source>
        <dbReference type="Proteomes" id="UP000004191"/>
    </source>
</evidence>
<dbReference type="GeneID" id="96999169"/>
<protein>
    <recommendedName>
        <fullName evidence="3">Bacteriophage Gp15 protein</fullName>
    </recommendedName>
</protein>
<organism evidence="1 2">
    <name type="scientific">Helcococcus kunzii ATCC 51366</name>
    <dbReference type="NCBI Taxonomy" id="883114"/>
    <lineage>
        <taxon>Bacteria</taxon>
        <taxon>Bacillati</taxon>
        <taxon>Bacillota</taxon>
        <taxon>Tissierellia</taxon>
        <taxon>Tissierellales</taxon>
        <taxon>Peptoniphilaceae</taxon>
        <taxon>Helcococcus</taxon>
    </lineage>
</organism>
<keyword evidence="2" id="KW-1185">Reference proteome</keyword>
<dbReference type="AlphaFoldDB" id="H3NPC5"/>
<sequence>MNYPKYIIYNNTEIPINWDFRAGIEFEKLIYDSSISEEERLIKILENYFKLLPKIDEPHLLINEILKFYRCGKELPRINEEDDVIRKKQAYDFVEDWGYIHAAFLQQYRVDLNTVKNLHWWQFKGMFESLDENTQFKKILGFRLIKIDSKMSKEQKKYYNEMKEIYKLPDKRTQEEIDEEFANAFF</sequence>
<dbReference type="STRING" id="883114.HMPREF9709_01186"/>
<dbReference type="Pfam" id="PF06854">
    <property type="entry name" value="Phage_Gp15"/>
    <property type="match status" value="1"/>
</dbReference>
<comment type="caution">
    <text evidence="1">The sequence shown here is derived from an EMBL/GenBank/DDBJ whole genome shotgun (WGS) entry which is preliminary data.</text>
</comment>
<dbReference type="HOGENOM" id="CLU_108800_1_0_9"/>
<reference evidence="1 2" key="1">
    <citation type="submission" date="2012-01" db="EMBL/GenBank/DDBJ databases">
        <title>The Genome Sequence of Helcococcus kunzii ATCC 51366.</title>
        <authorList>
            <consortium name="The Broad Institute Genome Sequencing Platform"/>
            <person name="Earl A."/>
            <person name="Ward D."/>
            <person name="Feldgarden M."/>
            <person name="Gevers D."/>
            <person name="Huys G."/>
            <person name="Young S.K."/>
            <person name="Zeng Q."/>
            <person name="Gargeya S."/>
            <person name="Fitzgerald M."/>
            <person name="Haas B."/>
            <person name="Abouelleil A."/>
            <person name="Alvarado L."/>
            <person name="Arachchi H.M."/>
            <person name="Berlin A."/>
            <person name="Chapman S.B."/>
            <person name="Gearin G."/>
            <person name="Goldberg J."/>
            <person name="Griggs A."/>
            <person name="Gujja S."/>
            <person name="Hansen M."/>
            <person name="Heiman D."/>
            <person name="Howarth C."/>
            <person name="Larimer J."/>
            <person name="Lui A."/>
            <person name="MacDonald P.J.P."/>
            <person name="McCowen C."/>
            <person name="Montmayeur A."/>
            <person name="Murphy C."/>
            <person name="Neiman D."/>
            <person name="Pearson M."/>
            <person name="Priest M."/>
            <person name="Roberts A."/>
            <person name="Saif S."/>
            <person name="Shea T."/>
            <person name="Sisk P."/>
            <person name="Stolte C."/>
            <person name="Sykes S."/>
            <person name="Wortman J."/>
            <person name="Nusbaum C."/>
            <person name="Birren B."/>
        </authorList>
    </citation>
    <scope>NUCLEOTIDE SEQUENCE [LARGE SCALE GENOMIC DNA]</scope>
    <source>
        <strain evidence="1 2">ATCC 51366</strain>
    </source>
</reference>
<proteinExistence type="predicted"/>